<dbReference type="PANTHER" id="PTHR34069">
    <property type="entry name" value="3-OXOACYL-[ACYL-CARRIER-PROTEIN] SYNTHASE 3"/>
    <property type="match status" value="1"/>
</dbReference>
<dbReference type="GO" id="GO:0044550">
    <property type="term" value="P:secondary metabolite biosynthetic process"/>
    <property type="evidence" value="ECO:0007669"/>
    <property type="project" value="TreeGrafter"/>
</dbReference>
<keyword evidence="2" id="KW-0012">Acyltransferase</keyword>
<keyword evidence="5" id="KW-1185">Reference proteome</keyword>
<sequence>MNRIATVAAVASFLPERSYAIEELAEPLGLKRAQVRLLRKVHGLRRLRLDPDGGLLDLVLPAARRLVAQVPDPTDIRYLLYVHSTQEVTPSHLDAASLIRDALGLEHAASFALTQQNCATGLAAIDLAGLLLDDDGDPYARALVVTGDKAFTPGNQLLYNSGALMGEAAAALLIAPQEVPGDRVLSYATRTMGQYAAGVLMSVEQSREYGRDGARALAEVVREAVEEAGLTLADIHRVIPHNAPMNETVALLGIDPDMVYLDQLPEYSHCFASDVFVNHTELRATGGLERGRHYVYVASGLGATYSAMVFQHGAEALRPAAVA</sequence>
<dbReference type="AlphaFoldDB" id="A0A0B5F2Z9"/>
<proteinExistence type="predicted"/>
<dbReference type="PANTHER" id="PTHR34069:SF2">
    <property type="entry name" value="BETA-KETOACYL-[ACYL-CARRIER-PROTEIN] SYNTHASE III"/>
    <property type="match status" value="1"/>
</dbReference>
<dbReference type="Gene3D" id="3.40.47.10">
    <property type="match status" value="2"/>
</dbReference>
<dbReference type="SUPFAM" id="SSF53901">
    <property type="entry name" value="Thiolase-like"/>
    <property type="match status" value="1"/>
</dbReference>
<evidence type="ECO:0000313" key="4">
    <source>
        <dbReference type="EMBL" id="AJE85960.1"/>
    </source>
</evidence>
<feature type="domain" description="Beta-ketoacyl-[acyl-carrier-protein] synthase III C-terminal" evidence="3">
    <location>
        <begin position="226"/>
        <end position="311"/>
    </location>
</feature>
<dbReference type="Pfam" id="PF08541">
    <property type="entry name" value="ACP_syn_III_C"/>
    <property type="match status" value="1"/>
</dbReference>
<dbReference type="EMBL" id="CP010519">
    <property type="protein sequence ID" value="AJE85960.1"/>
    <property type="molecule type" value="Genomic_DNA"/>
</dbReference>
<dbReference type="Proteomes" id="UP000031523">
    <property type="component" value="Chromosome"/>
</dbReference>
<dbReference type="InterPro" id="IPR016039">
    <property type="entry name" value="Thiolase-like"/>
</dbReference>
<evidence type="ECO:0000313" key="5">
    <source>
        <dbReference type="Proteomes" id="UP000031523"/>
    </source>
</evidence>
<evidence type="ECO:0000256" key="1">
    <source>
        <dbReference type="ARBA" id="ARBA00022679"/>
    </source>
</evidence>
<keyword evidence="1" id="KW-0808">Transferase</keyword>
<organism evidence="4 5">
    <name type="scientific">Streptomyces albus (strain ATCC 21838 / DSM 41398 / FERM P-419 / JCM 4703 / NBRC 107858)</name>
    <dbReference type="NCBI Taxonomy" id="1081613"/>
    <lineage>
        <taxon>Bacteria</taxon>
        <taxon>Bacillati</taxon>
        <taxon>Actinomycetota</taxon>
        <taxon>Actinomycetes</taxon>
        <taxon>Kitasatosporales</taxon>
        <taxon>Streptomycetaceae</taxon>
        <taxon>Streptomyces</taxon>
    </lineage>
</organism>
<name>A0A0B5F2Z9_STRA4</name>
<reference evidence="4 5" key="1">
    <citation type="submission" date="2015-01" db="EMBL/GenBank/DDBJ databases">
        <title>Enhanced salinomycin production by adjusting the supply of polyketide extender units in Streptomyce albus DSM 41398.</title>
        <authorList>
            <person name="Lu C."/>
        </authorList>
    </citation>
    <scope>NUCLEOTIDE SEQUENCE [LARGE SCALE GENOMIC DNA]</scope>
    <source>
        <strain evidence="5">ATCC 21838 / DSM 41398 / FERM P-419 / JCM 4703 / NBRC 107858</strain>
    </source>
</reference>
<dbReference type="InterPro" id="IPR013747">
    <property type="entry name" value="ACP_syn_III_C"/>
</dbReference>
<accession>A0A0B5F2Z9</accession>
<evidence type="ECO:0000259" key="3">
    <source>
        <dbReference type="Pfam" id="PF08541"/>
    </source>
</evidence>
<dbReference type="KEGG" id="sals:SLNWT_5584"/>
<gene>
    <name evidence="4" type="ORF">SLNWT_5584</name>
</gene>
<evidence type="ECO:0000256" key="2">
    <source>
        <dbReference type="ARBA" id="ARBA00023315"/>
    </source>
</evidence>
<dbReference type="GO" id="GO:0016747">
    <property type="term" value="F:acyltransferase activity, transferring groups other than amino-acyl groups"/>
    <property type="evidence" value="ECO:0007669"/>
    <property type="project" value="UniProtKB-ARBA"/>
</dbReference>
<protein>
    <submittedName>
        <fullName evidence="4">3-oxoacyl-(ACP) synthase III</fullName>
    </submittedName>
</protein>